<feature type="chain" id="PRO_5045842839" description="Lipoprotein" evidence="1">
    <location>
        <begin position="25"/>
        <end position="192"/>
    </location>
</feature>
<accession>A0ABU1S472</accession>
<organism evidence="2 3">
    <name type="scientific">Flavobacterium granuli</name>
    <dbReference type="NCBI Taxonomy" id="280093"/>
    <lineage>
        <taxon>Bacteria</taxon>
        <taxon>Pseudomonadati</taxon>
        <taxon>Bacteroidota</taxon>
        <taxon>Flavobacteriia</taxon>
        <taxon>Flavobacteriales</taxon>
        <taxon>Flavobacteriaceae</taxon>
        <taxon>Flavobacterium</taxon>
    </lineage>
</organism>
<comment type="caution">
    <text evidence="2">The sequence shown here is derived from an EMBL/GenBank/DDBJ whole genome shotgun (WGS) entry which is preliminary data.</text>
</comment>
<proteinExistence type="predicted"/>
<dbReference type="RefSeq" id="WP_310007412.1">
    <property type="nucleotide sequence ID" value="NZ_JAVDTX010000005.1"/>
</dbReference>
<evidence type="ECO:0000313" key="3">
    <source>
        <dbReference type="Proteomes" id="UP001261871"/>
    </source>
</evidence>
<keyword evidence="3" id="KW-1185">Reference proteome</keyword>
<keyword evidence="1" id="KW-0732">Signal</keyword>
<gene>
    <name evidence="2" type="ORF">J2W95_002513</name>
</gene>
<evidence type="ECO:0000313" key="2">
    <source>
        <dbReference type="EMBL" id="MDR6845803.1"/>
    </source>
</evidence>
<protein>
    <recommendedName>
        <fullName evidence="4">Lipoprotein</fullName>
    </recommendedName>
</protein>
<evidence type="ECO:0000256" key="1">
    <source>
        <dbReference type="SAM" id="SignalP"/>
    </source>
</evidence>
<name>A0ABU1S472_9FLAO</name>
<feature type="signal peptide" evidence="1">
    <location>
        <begin position="1"/>
        <end position="24"/>
    </location>
</feature>
<evidence type="ECO:0008006" key="4">
    <source>
        <dbReference type="Google" id="ProtNLM"/>
    </source>
</evidence>
<dbReference type="EMBL" id="JAVDTX010000005">
    <property type="protein sequence ID" value="MDR6845803.1"/>
    <property type="molecule type" value="Genomic_DNA"/>
</dbReference>
<dbReference type="Proteomes" id="UP001261871">
    <property type="component" value="Unassembled WGS sequence"/>
</dbReference>
<sequence>MKLTNKFALLLCIGSMLLNSCSSDDSTQTNSVSTETTTLKTFKDVTFSLDQSEGYDAGLYFSTELGKSFKTSKIDATILPKIDIAFYSANYALNYFMSPNNDDYGVKGAPLTLFINVQKDLLTIEQFNKIEKSTDFDAIKIDADDDDSFPDDKTPNVVLFKNAAGKKGAIYIKSVHRVGYDPRIVVDIKIQK</sequence>
<reference evidence="2 3" key="1">
    <citation type="submission" date="2023-07" db="EMBL/GenBank/DDBJ databases">
        <title>Sorghum-associated microbial communities from plants grown in Nebraska, USA.</title>
        <authorList>
            <person name="Schachtman D."/>
        </authorList>
    </citation>
    <scope>NUCLEOTIDE SEQUENCE [LARGE SCALE GENOMIC DNA]</scope>
    <source>
        <strain evidence="2 3">BE124</strain>
    </source>
</reference>